<keyword evidence="11" id="KW-1185">Reference proteome</keyword>
<protein>
    <recommendedName>
        <fullName evidence="9">Hexosyltransferase</fullName>
        <ecNumber evidence="9">2.4.1.-</ecNumber>
    </recommendedName>
</protein>
<reference evidence="10" key="1">
    <citation type="submission" date="2023-08" db="EMBL/GenBank/DDBJ databases">
        <authorList>
            <person name="Alioto T."/>
            <person name="Alioto T."/>
            <person name="Gomez Garrido J."/>
        </authorList>
    </citation>
    <scope>NUCLEOTIDE SEQUENCE</scope>
</reference>
<dbReference type="InterPro" id="IPR051227">
    <property type="entry name" value="CS_glycosyltransferase"/>
</dbReference>
<evidence type="ECO:0000256" key="5">
    <source>
        <dbReference type="ARBA" id="ARBA00022968"/>
    </source>
</evidence>
<gene>
    <name evidence="10" type="ORF">OCTVUL_1B029480</name>
</gene>
<dbReference type="GO" id="GO:0032580">
    <property type="term" value="C:Golgi cisterna membrane"/>
    <property type="evidence" value="ECO:0007669"/>
    <property type="project" value="UniProtKB-SubCell"/>
</dbReference>
<dbReference type="PANTHER" id="PTHR12369:SF11">
    <property type="entry name" value="HEXOSYLTRANSFERASE"/>
    <property type="match status" value="1"/>
</dbReference>
<keyword evidence="5 9" id="KW-0735">Signal-anchor</keyword>
<keyword evidence="8" id="KW-0472">Membrane</keyword>
<keyword evidence="7 9" id="KW-0333">Golgi apparatus</keyword>
<comment type="similarity">
    <text evidence="2 9">Belongs to the chondroitin N-acetylgalactosaminyltransferase family.</text>
</comment>
<dbReference type="InterPro" id="IPR008428">
    <property type="entry name" value="Chond_GalNAc"/>
</dbReference>
<keyword evidence="6" id="KW-1133">Transmembrane helix</keyword>
<dbReference type="Pfam" id="PF05679">
    <property type="entry name" value="CHGN"/>
    <property type="match status" value="1"/>
</dbReference>
<evidence type="ECO:0000256" key="1">
    <source>
        <dbReference type="ARBA" id="ARBA00004447"/>
    </source>
</evidence>
<dbReference type="InterPro" id="IPR029044">
    <property type="entry name" value="Nucleotide-diphossugar_trans"/>
</dbReference>
<dbReference type="PANTHER" id="PTHR12369">
    <property type="entry name" value="CHONDROITIN SYNTHASE"/>
    <property type="match status" value="1"/>
</dbReference>
<organism evidence="10 11">
    <name type="scientific">Octopus vulgaris</name>
    <name type="common">Common octopus</name>
    <dbReference type="NCBI Taxonomy" id="6645"/>
    <lineage>
        <taxon>Eukaryota</taxon>
        <taxon>Metazoa</taxon>
        <taxon>Spiralia</taxon>
        <taxon>Lophotrochozoa</taxon>
        <taxon>Mollusca</taxon>
        <taxon>Cephalopoda</taxon>
        <taxon>Coleoidea</taxon>
        <taxon>Octopodiformes</taxon>
        <taxon>Octopoda</taxon>
        <taxon>Incirrata</taxon>
        <taxon>Octopodidae</taxon>
        <taxon>Octopus</taxon>
    </lineage>
</organism>
<evidence type="ECO:0000256" key="8">
    <source>
        <dbReference type="ARBA" id="ARBA00023136"/>
    </source>
</evidence>
<sequence length="294" mass="34029">MFTEEEEMFQEGFQIRSRHNNVNGSNELKQINLIIPISKKVNEFARFTKTLEKIFKEALENLNVILVVYKDPNRSYLKNIDKMKRLESQYASMKLEVTFLSGKFSRAVALQHGVKNCRNDSLLLFLDVDMVITEAFLHRVRINTIYGQQVYFPIVFNGFNPETICYKPNCKKNPFLFDQNNGFWLFFGFGVVSIYKKDFLDVGGFDTKIITWGGEDVGFYDRCLISNLTVFQAPDLAAEHVYHQRQCLDNLDAKHYQMCIGSKNAAYGSLHNEAAAVYRFSEILNQEPNDNNKT</sequence>
<dbReference type="SUPFAM" id="SSF53448">
    <property type="entry name" value="Nucleotide-diphospho-sugar transferases"/>
    <property type="match status" value="1"/>
</dbReference>
<keyword evidence="4" id="KW-0812">Transmembrane</keyword>
<evidence type="ECO:0000256" key="9">
    <source>
        <dbReference type="RuleBase" id="RU364016"/>
    </source>
</evidence>
<evidence type="ECO:0000313" key="10">
    <source>
        <dbReference type="EMBL" id="CAI9743303.1"/>
    </source>
</evidence>
<dbReference type="AlphaFoldDB" id="A0AA36FR90"/>
<dbReference type="Proteomes" id="UP001162480">
    <property type="component" value="Chromosome 29"/>
</dbReference>
<keyword evidence="3 9" id="KW-0808">Transferase</keyword>
<dbReference type="EMBL" id="OX597842">
    <property type="protein sequence ID" value="CAI9743303.1"/>
    <property type="molecule type" value="Genomic_DNA"/>
</dbReference>
<comment type="subcellular location">
    <subcellularLocation>
        <location evidence="1 9">Golgi apparatus</location>
        <location evidence="1 9">Golgi stack membrane</location>
        <topology evidence="1 9">Single-pass type II membrane protein</topology>
    </subcellularLocation>
</comment>
<dbReference type="GO" id="GO:0047238">
    <property type="term" value="F:glucuronosyl-N-acetylgalactosaminyl-proteoglycan 4-beta-N-acetylgalactosaminyltransferase activity"/>
    <property type="evidence" value="ECO:0007669"/>
    <property type="project" value="TreeGrafter"/>
</dbReference>
<evidence type="ECO:0000256" key="2">
    <source>
        <dbReference type="ARBA" id="ARBA00009239"/>
    </source>
</evidence>
<evidence type="ECO:0000256" key="7">
    <source>
        <dbReference type="ARBA" id="ARBA00023034"/>
    </source>
</evidence>
<evidence type="ECO:0000256" key="6">
    <source>
        <dbReference type="ARBA" id="ARBA00022989"/>
    </source>
</evidence>
<evidence type="ECO:0000313" key="11">
    <source>
        <dbReference type="Proteomes" id="UP001162480"/>
    </source>
</evidence>
<dbReference type="EC" id="2.4.1.-" evidence="9"/>
<evidence type="ECO:0000256" key="3">
    <source>
        <dbReference type="ARBA" id="ARBA00022679"/>
    </source>
</evidence>
<accession>A0AA36FR90</accession>
<proteinExistence type="inferred from homology"/>
<dbReference type="Gene3D" id="3.90.550.10">
    <property type="entry name" value="Spore Coat Polysaccharide Biosynthesis Protein SpsA, Chain A"/>
    <property type="match status" value="1"/>
</dbReference>
<evidence type="ECO:0000256" key="4">
    <source>
        <dbReference type="ARBA" id="ARBA00022692"/>
    </source>
</evidence>
<name>A0AA36FR90_OCTVU</name>